<dbReference type="Proteomes" id="UP001601444">
    <property type="component" value="Unassembled WGS sequence"/>
</dbReference>
<comment type="caution">
    <text evidence="1">The sequence shown here is derived from an EMBL/GenBank/DDBJ whole genome shotgun (WGS) entry which is preliminary data.</text>
</comment>
<sequence length="101" mass="10639">MSGWWYAAGRTDTDAPALFLTVPATGTPSMEIVYLDNAGSTAALTFDAAPATDVENDLRVTTSADLADLRFAGTTRIHDQDGEHWITIAGAISCPLPLTPS</sequence>
<dbReference type="RefSeq" id="WP_387700959.1">
    <property type="nucleotide sequence ID" value="NZ_JBIAMX010000009.1"/>
</dbReference>
<evidence type="ECO:0000313" key="1">
    <source>
        <dbReference type="EMBL" id="MFF0544390.1"/>
    </source>
</evidence>
<name>A0ABW6PPQ2_9NOCA</name>
<protein>
    <submittedName>
        <fullName evidence="1">Uncharacterized protein</fullName>
    </submittedName>
</protein>
<keyword evidence="2" id="KW-1185">Reference proteome</keyword>
<proteinExistence type="predicted"/>
<accession>A0ABW6PPQ2</accession>
<dbReference type="EMBL" id="JBIAMX010000009">
    <property type="protein sequence ID" value="MFF0544390.1"/>
    <property type="molecule type" value="Genomic_DNA"/>
</dbReference>
<organism evidence="1 2">
    <name type="scientific">Nocardia thailandica</name>
    <dbReference type="NCBI Taxonomy" id="257275"/>
    <lineage>
        <taxon>Bacteria</taxon>
        <taxon>Bacillati</taxon>
        <taxon>Actinomycetota</taxon>
        <taxon>Actinomycetes</taxon>
        <taxon>Mycobacteriales</taxon>
        <taxon>Nocardiaceae</taxon>
        <taxon>Nocardia</taxon>
    </lineage>
</organism>
<gene>
    <name evidence="1" type="ORF">ACFYTF_16285</name>
</gene>
<reference evidence="1 2" key="1">
    <citation type="submission" date="2024-10" db="EMBL/GenBank/DDBJ databases">
        <title>The Natural Products Discovery Center: Release of the First 8490 Sequenced Strains for Exploring Actinobacteria Biosynthetic Diversity.</title>
        <authorList>
            <person name="Kalkreuter E."/>
            <person name="Kautsar S.A."/>
            <person name="Yang D."/>
            <person name="Bader C.D."/>
            <person name="Teijaro C.N."/>
            <person name="Fluegel L."/>
            <person name="Davis C.M."/>
            <person name="Simpson J.R."/>
            <person name="Lauterbach L."/>
            <person name="Steele A.D."/>
            <person name="Gui C."/>
            <person name="Meng S."/>
            <person name="Li G."/>
            <person name="Viehrig K."/>
            <person name="Ye F."/>
            <person name="Su P."/>
            <person name="Kiefer A.F."/>
            <person name="Nichols A."/>
            <person name="Cepeda A.J."/>
            <person name="Yan W."/>
            <person name="Fan B."/>
            <person name="Jiang Y."/>
            <person name="Adhikari A."/>
            <person name="Zheng C.-J."/>
            <person name="Schuster L."/>
            <person name="Cowan T.M."/>
            <person name="Smanski M.J."/>
            <person name="Chevrette M.G."/>
            <person name="De Carvalho L.P.S."/>
            <person name="Shen B."/>
        </authorList>
    </citation>
    <scope>NUCLEOTIDE SEQUENCE [LARGE SCALE GENOMIC DNA]</scope>
    <source>
        <strain evidence="1 2">NPDC004045</strain>
    </source>
</reference>
<evidence type="ECO:0000313" key="2">
    <source>
        <dbReference type="Proteomes" id="UP001601444"/>
    </source>
</evidence>